<organism evidence="1 2">
    <name type="scientific">Chryseobacterium metallicongregator</name>
    <dbReference type="NCBI Taxonomy" id="3073042"/>
    <lineage>
        <taxon>Bacteria</taxon>
        <taxon>Pseudomonadati</taxon>
        <taxon>Bacteroidota</taxon>
        <taxon>Flavobacteriia</taxon>
        <taxon>Flavobacteriales</taxon>
        <taxon>Weeksellaceae</taxon>
        <taxon>Chryseobacterium group</taxon>
        <taxon>Chryseobacterium</taxon>
    </lineage>
</organism>
<accession>A0ABU1E1B1</accession>
<evidence type="ECO:0000313" key="2">
    <source>
        <dbReference type="Proteomes" id="UP001260959"/>
    </source>
</evidence>
<name>A0ABU1E1B1_9FLAO</name>
<dbReference type="RefSeq" id="WP_079243262.1">
    <property type="nucleotide sequence ID" value="NZ_JAVIXS010000003.1"/>
</dbReference>
<comment type="caution">
    <text evidence="1">The sequence shown here is derived from an EMBL/GenBank/DDBJ whole genome shotgun (WGS) entry which is preliminary data.</text>
</comment>
<sequence>MDRNYFLSYGRKITLLLLLAAVGKLNTKLISVMRTKPELSYRTDIKNHLQGYLADVSVHLCSETKNDGSVSECLSAHQNGTHIFYNKDSQHKFPFFNTIKLIGISNKWSYSCQQYRENVCPIFKDVKKFYSNSIKLVDGFKFIIKIPDKPILSLIL</sequence>
<gene>
    <name evidence="1" type="ORF">REB14_05240</name>
</gene>
<proteinExistence type="predicted"/>
<reference evidence="1 2" key="1">
    <citation type="submission" date="2023-08" db="EMBL/GenBank/DDBJ databases">
        <authorList>
            <person name="Maltman C."/>
        </authorList>
    </citation>
    <scope>NUCLEOTIDE SEQUENCE [LARGE SCALE GENOMIC DNA]</scope>
    <source>
        <strain evidence="1 2">ES2</strain>
    </source>
</reference>
<protein>
    <submittedName>
        <fullName evidence="1">Uncharacterized protein</fullName>
    </submittedName>
</protein>
<keyword evidence="2" id="KW-1185">Reference proteome</keyword>
<dbReference type="EMBL" id="JAVIXS010000003">
    <property type="protein sequence ID" value="MDR4951581.1"/>
    <property type="molecule type" value="Genomic_DNA"/>
</dbReference>
<evidence type="ECO:0000313" key="1">
    <source>
        <dbReference type="EMBL" id="MDR4951581.1"/>
    </source>
</evidence>
<dbReference type="Proteomes" id="UP001260959">
    <property type="component" value="Unassembled WGS sequence"/>
</dbReference>